<dbReference type="Proteomes" id="UP000799757">
    <property type="component" value="Unassembled WGS sequence"/>
</dbReference>
<evidence type="ECO:0000313" key="2">
    <source>
        <dbReference type="EMBL" id="KAF2794954.1"/>
    </source>
</evidence>
<dbReference type="EMBL" id="MU001874">
    <property type="protein sequence ID" value="KAF2794954.1"/>
    <property type="molecule type" value="Genomic_DNA"/>
</dbReference>
<dbReference type="AlphaFoldDB" id="A0A6A6XFP6"/>
<accession>A0A6A6XFP6</accession>
<dbReference type="PANTHER" id="PTHR15907">
    <property type="entry name" value="DUF614 FAMILY PROTEIN-RELATED"/>
    <property type="match status" value="1"/>
</dbReference>
<gene>
    <name evidence="2" type="ORF">K505DRAFT_240990</name>
</gene>
<dbReference type="OrthoDB" id="1045822at2759"/>
<evidence type="ECO:0000256" key="1">
    <source>
        <dbReference type="SAM" id="SignalP"/>
    </source>
</evidence>
<proteinExistence type="predicted"/>
<name>A0A6A6XFP6_9PLEO</name>
<evidence type="ECO:0008006" key="4">
    <source>
        <dbReference type="Google" id="ProtNLM"/>
    </source>
</evidence>
<dbReference type="NCBIfam" id="TIGR01571">
    <property type="entry name" value="A_thal_Cys_rich"/>
    <property type="match status" value="1"/>
</dbReference>
<evidence type="ECO:0000313" key="3">
    <source>
        <dbReference type="Proteomes" id="UP000799757"/>
    </source>
</evidence>
<protein>
    <recommendedName>
        <fullName evidence="4">PLAC8-domain-containing protein</fullName>
    </recommendedName>
</protein>
<feature type="signal peptide" evidence="1">
    <location>
        <begin position="1"/>
        <end position="26"/>
    </location>
</feature>
<reference evidence="2" key="1">
    <citation type="journal article" date="2020" name="Stud. Mycol.">
        <title>101 Dothideomycetes genomes: a test case for predicting lifestyles and emergence of pathogens.</title>
        <authorList>
            <person name="Haridas S."/>
            <person name="Albert R."/>
            <person name="Binder M."/>
            <person name="Bloem J."/>
            <person name="Labutti K."/>
            <person name="Salamov A."/>
            <person name="Andreopoulos B."/>
            <person name="Baker S."/>
            <person name="Barry K."/>
            <person name="Bills G."/>
            <person name="Bluhm B."/>
            <person name="Cannon C."/>
            <person name="Castanera R."/>
            <person name="Culley D."/>
            <person name="Daum C."/>
            <person name="Ezra D."/>
            <person name="Gonzalez J."/>
            <person name="Henrissat B."/>
            <person name="Kuo A."/>
            <person name="Liang C."/>
            <person name="Lipzen A."/>
            <person name="Lutzoni F."/>
            <person name="Magnuson J."/>
            <person name="Mondo S."/>
            <person name="Nolan M."/>
            <person name="Ohm R."/>
            <person name="Pangilinan J."/>
            <person name="Park H.-J."/>
            <person name="Ramirez L."/>
            <person name="Alfaro M."/>
            <person name="Sun H."/>
            <person name="Tritt A."/>
            <person name="Yoshinaga Y."/>
            <person name="Zwiers L.-H."/>
            <person name="Turgeon B."/>
            <person name="Goodwin S."/>
            <person name="Spatafora J."/>
            <person name="Crous P."/>
            <person name="Grigoriev I."/>
        </authorList>
    </citation>
    <scope>NUCLEOTIDE SEQUENCE</scope>
    <source>
        <strain evidence="2">CBS 109.77</strain>
    </source>
</reference>
<dbReference type="InterPro" id="IPR006461">
    <property type="entry name" value="PLAC_motif_containing"/>
</dbReference>
<organism evidence="2 3">
    <name type="scientific">Melanomma pulvis-pyrius CBS 109.77</name>
    <dbReference type="NCBI Taxonomy" id="1314802"/>
    <lineage>
        <taxon>Eukaryota</taxon>
        <taxon>Fungi</taxon>
        <taxon>Dikarya</taxon>
        <taxon>Ascomycota</taxon>
        <taxon>Pezizomycotina</taxon>
        <taxon>Dothideomycetes</taxon>
        <taxon>Pleosporomycetidae</taxon>
        <taxon>Pleosporales</taxon>
        <taxon>Melanommataceae</taxon>
        <taxon>Melanomma</taxon>
    </lineage>
</organism>
<sequence>MASSIPPDGLRPWASSLWGCFAGTHGSLLTLACCCPCITYGETQYRYAHYGDREGYSCCHSGAVSTWSFCIAGLVPCGPNLLTCLQLSQVRTGYHIQGNVWKDCAQGVVCTYCSLVRAEREVEVTDGGTITSEQYTSGEAMKMAPVVGSQPQQKSKS</sequence>
<keyword evidence="1" id="KW-0732">Signal</keyword>
<dbReference type="Pfam" id="PF04749">
    <property type="entry name" value="PLAC8"/>
    <property type="match status" value="1"/>
</dbReference>
<feature type="chain" id="PRO_5025602309" description="PLAC8-domain-containing protein" evidence="1">
    <location>
        <begin position="27"/>
        <end position="157"/>
    </location>
</feature>
<keyword evidence="3" id="KW-1185">Reference proteome</keyword>